<keyword evidence="3" id="KW-1185">Reference proteome</keyword>
<protein>
    <submittedName>
        <fullName evidence="2">Pentatricopeptide repeat-containing protein</fullName>
    </submittedName>
</protein>
<dbReference type="Proteomes" id="UP000257109">
    <property type="component" value="Unassembled WGS sequence"/>
</dbReference>
<organism evidence="2 3">
    <name type="scientific">Mucuna pruriens</name>
    <name type="common">Velvet bean</name>
    <name type="synonym">Dolichos pruriens</name>
    <dbReference type="NCBI Taxonomy" id="157652"/>
    <lineage>
        <taxon>Eukaryota</taxon>
        <taxon>Viridiplantae</taxon>
        <taxon>Streptophyta</taxon>
        <taxon>Embryophyta</taxon>
        <taxon>Tracheophyta</taxon>
        <taxon>Spermatophyta</taxon>
        <taxon>Magnoliopsida</taxon>
        <taxon>eudicotyledons</taxon>
        <taxon>Gunneridae</taxon>
        <taxon>Pentapetalae</taxon>
        <taxon>rosids</taxon>
        <taxon>fabids</taxon>
        <taxon>Fabales</taxon>
        <taxon>Fabaceae</taxon>
        <taxon>Papilionoideae</taxon>
        <taxon>50 kb inversion clade</taxon>
        <taxon>NPAAA clade</taxon>
        <taxon>indigoferoid/millettioid clade</taxon>
        <taxon>Phaseoleae</taxon>
        <taxon>Mucuna</taxon>
    </lineage>
</organism>
<evidence type="ECO:0000313" key="2">
    <source>
        <dbReference type="EMBL" id="RDY01657.1"/>
    </source>
</evidence>
<feature type="non-terminal residue" evidence="2">
    <location>
        <position position="1"/>
    </location>
</feature>
<reference evidence="2" key="1">
    <citation type="submission" date="2018-05" db="EMBL/GenBank/DDBJ databases">
        <title>Draft genome of Mucuna pruriens seed.</title>
        <authorList>
            <person name="Nnadi N.E."/>
            <person name="Vos R."/>
            <person name="Hasami M.H."/>
            <person name="Devisetty U.K."/>
            <person name="Aguiy J.C."/>
        </authorList>
    </citation>
    <scope>NUCLEOTIDE SEQUENCE [LARGE SCALE GENOMIC DNA]</scope>
    <source>
        <strain evidence="2">JCA_2017</strain>
    </source>
</reference>
<dbReference type="EMBL" id="QJKJ01002712">
    <property type="protein sequence ID" value="RDY01657.1"/>
    <property type="molecule type" value="Genomic_DNA"/>
</dbReference>
<accession>A0A371HFT5</accession>
<dbReference type="OrthoDB" id="185373at2759"/>
<evidence type="ECO:0000256" key="1">
    <source>
        <dbReference type="ARBA" id="ARBA00022737"/>
    </source>
</evidence>
<dbReference type="AlphaFoldDB" id="A0A371HFT5"/>
<proteinExistence type="predicted"/>
<sequence>MTHDAIQVFEQMRLHEIKPHLHACIVLLKYLLKDGVIPKWYIYNCLFHACSISEDVERERNALRGSIYPGSNGKTGMNLYIIRREATRMFSEIKNATPKHVAYTTLINGYYKANELDQAIHYCIHLKVMIQEVVHMMEAENPRPCRAQWDSRRRKSLVIT</sequence>
<dbReference type="InterPro" id="IPR011990">
    <property type="entry name" value="TPR-like_helical_dom_sf"/>
</dbReference>
<keyword evidence="1" id="KW-0677">Repeat</keyword>
<comment type="caution">
    <text evidence="2">The sequence shown here is derived from an EMBL/GenBank/DDBJ whole genome shotgun (WGS) entry which is preliminary data.</text>
</comment>
<dbReference type="InterPro" id="IPR002885">
    <property type="entry name" value="PPR_rpt"/>
</dbReference>
<name>A0A371HFT5_MUCPR</name>
<dbReference type="Gene3D" id="1.25.40.10">
    <property type="entry name" value="Tetratricopeptide repeat domain"/>
    <property type="match status" value="1"/>
</dbReference>
<gene>
    <name evidence="2" type="ORF">CR513_14990</name>
</gene>
<evidence type="ECO:0000313" key="3">
    <source>
        <dbReference type="Proteomes" id="UP000257109"/>
    </source>
</evidence>
<dbReference type="Pfam" id="PF01535">
    <property type="entry name" value="PPR"/>
    <property type="match status" value="1"/>
</dbReference>